<dbReference type="PROSITE" id="PS50879">
    <property type="entry name" value="RNASE_H_1"/>
    <property type="match status" value="1"/>
</dbReference>
<reference evidence="3 4" key="1">
    <citation type="journal article" date="2019" name="G3 (Bethesda)">
        <title>Sequencing of a Wild Apple (Malus baccata) Genome Unravels the Differences Between Cultivated and Wild Apple Species Regarding Disease Resistance and Cold Tolerance.</title>
        <authorList>
            <person name="Chen X."/>
        </authorList>
    </citation>
    <scope>NUCLEOTIDE SEQUENCE [LARGE SCALE GENOMIC DNA]</scope>
    <source>
        <strain evidence="4">cv. Shandingzi</strain>
        <tissue evidence="3">Leaves</tissue>
    </source>
</reference>
<evidence type="ECO:0000259" key="2">
    <source>
        <dbReference type="PROSITE" id="PS50879"/>
    </source>
</evidence>
<dbReference type="SUPFAM" id="SSF53098">
    <property type="entry name" value="Ribonuclease H-like"/>
    <property type="match status" value="1"/>
</dbReference>
<dbReference type="PANTHER" id="PTHR33639">
    <property type="entry name" value="THIOL-DISULFIDE OXIDOREDUCTASE DCC"/>
    <property type="match status" value="1"/>
</dbReference>
<evidence type="ECO:0000313" key="3">
    <source>
        <dbReference type="EMBL" id="TQD86093.1"/>
    </source>
</evidence>
<dbReference type="Pfam" id="PF13456">
    <property type="entry name" value="RVT_3"/>
    <property type="match status" value="1"/>
</dbReference>
<dbReference type="GO" id="GO:0003676">
    <property type="term" value="F:nucleic acid binding"/>
    <property type="evidence" value="ECO:0007669"/>
    <property type="project" value="InterPro"/>
</dbReference>
<feature type="region of interest" description="Disordered" evidence="1">
    <location>
        <begin position="171"/>
        <end position="194"/>
    </location>
</feature>
<keyword evidence="4" id="KW-1185">Reference proteome</keyword>
<dbReference type="Pfam" id="PF01693">
    <property type="entry name" value="Cauli_VI"/>
    <property type="match status" value="1"/>
</dbReference>
<dbReference type="InterPro" id="IPR009027">
    <property type="entry name" value="Ribosomal_bL9/RNase_H1_N"/>
</dbReference>
<feature type="compositionally biased region" description="Basic and acidic residues" evidence="1">
    <location>
        <begin position="77"/>
        <end position="86"/>
    </location>
</feature>
<dbReference type="InterPro" id="IPR037056">
    <property type="entry name" value="RNase_H1_N_sf"/>
</dbReference>
<dbReference type="InterPro" id="IPR011320">
    <property type="entry name" value="RNase_H1_N"/>
</dbReference>
<dbReference type="GO" id="GO:0015035">
    <property type="term" value="F:protein-disulfide reductase activity"/>
    <property type="evidence" value="ECO:0007669"/>
    <property type="project" value="InterPro"/>
</dbReference>
<dbReference type="Gene3D" id="3.40.970.10">
    <property type="entry name" value="Ribonuclease H1, N-terminal domain"/>
    <property type="match status" value="1"/>
</dbReference>
<evidence type="ECO:0000313" key="4">
    <source>
        <dbReference type="Proteomes" id="UP000315295"/>
    </source>
</evidence>
<dbReference type="InterPro" id="IPR052927">
    <property type="entry name" value="DCC_oxidoreductase"/>
</dbReference>
<dbReference type="FunFam" id="3.30.420.10:FF:000076">
    <property type="entry name" value="RBR-type E3 ubiquitin transferase"/>
    <property type="match status" value="1"/>
</dbReference>
<dbReference type="Gene3D" id="3.30.420.10">
    <property type="entry name" value="Ribonuclease H-like superfamily/Ribonuclease H"/>
    <property type="match status" value="1"/>
</dbReference>
<name>A0A540LI01_MALBA</name>
<dbReference type="EMBL" id="VIEB01000576">
    <property type="protein sequence ID" value="TQD86093.1"/>
    <property type="molecule type" value="Genomic_DNA"/>
</dbReference>
<accession>A0A540LI01</accession>
<dbReference type="SUPFAM" id="SSF55658">
    <property type="entry name" value="L9 N-domain-like"/>
    <property type="match status" value="1"/>
</dbReference>
<comment type="caution">
    <text evidence="3">The sequence shown here is derived from an EMBL/GenBank/DDBJ whole genome shotgun (WGS) entry which is preliminary data.</text>
</comment>
<sequence>MNCLSQVSSCTTAIFRTKSCFVAAASSYLCTPLPWRTKFNRPIGIKSINLESTKLHVQLYSSRSSSSKTTALRSRRKSEPEPVTEPEKDAFYVVRKGDIVGVYKSFSDCQAQLGSSIFDPPVSVYKGYSLTEETEDYLVSFGLKNAIYTIRAEDLKDDLFGKLLHCPFQDPKSSKDETSALDASEKRPREVPGSENVEVIGSTSILEDQFRKHVEIEHFTESPPLDTESCILEFDGASKGNPGLAGAGAVLRADDGSLICKIHEGLGVRTNNVAEYRALILGLKYALKKGFTKIRIKGDSKLVCMQVQGLWKVRNQNMSDLCEEVKELKDKFISFQISHVLREQNSEADAQANLAVRLSSEAFNSEFAFISTAADLADMGEEEDDDVPIYSIPTAPAAVKIMLPTILQPGVVVYDGVCHLCHGGVKWVIKADKYRKIKFCCVQSEAAEPYLRLCGLDREDVLRRFLFVEGPGLYHQGSTAALRVLSYLPLPYSALSAFMVIPTPLREMIYDYVAKRRYDIGGKSEDCLVLQEKELLERFIDREELMDRAPPDFGAHTVFFSKRRKNSSLCAHRKAPYFQQPAGEALCSTSSMTLYVAKRCYDICGKSEDCLVLQEKELLERFIDREELMDRGPPDL</sequence>
<feature type="compositionally biased region" description="Basic and acidic residues" evidence="1">
    <location>
        <begin position="172"/>
        <end position="192"/>
    </location>
</feature>
<gene>
    <name evidence="3" type="ORF">C1H46_028367</name>
</gene>
<proteinExistence type="predicted"/>
<dbReference type="InterPro" id="IPR002156">
    <property type="entry name" value="RNaseH_domain"/>
</dbReference>
<dbReference type="STRING" id="106549.A0A540LI01"/>
<dbReference type="InterPro" id="IPR007263">
    <property type="entry name" value="DCC1-like"/>
</dbReference>
<feature type="region of interest" description="Disordered" evidence="1">
    <location>
        <begin position="66"/>
        <end position="86"/>
    </location>
</feature>
<dbReference type="Proteomes" id="UP000315295">
    <property type="component" value="Unassembled WGS sequence"/>
</dbReference>
<dbReference type="CDD" id="cd09279">
    <property type="entry name" value="RNase_HI_like"/>
    <property type="match status" value="1"/>
</dbReference>
<organism evidence="3 4">
    <name type="scientific">Malus baccata</name>
    <name type="common">Siberian crab apple</name>
    <name type="synonym">Pyrus baccata</name>
    <dbReference type="NCBI Taxonomy" id="106549"/>
    <lineage>
        <taxon>Eukaryota</taxon>
        <taxon>Viridiplantae</taxon>
        <taxon>Streptophyta</taxon>
        <taxon>Embryophyta</taxon>
        <taxon>Tracheophyta</taxon>
        <taxon>Spermatophyta</taxon>
        <taxon>Magnoliopsida</taxon>
        <taxon>eudicotyledons</taxon>
        <taxon>Gunneridae</taxon>
        <taxon>Pentapetalae</taxon>
        <taxon>rosids</taxon>
        <taxon>fabids</taxon>
        <taxon>Rosales</taxon>
        <taxon>Rosaceae</taxon>
        <taxon>Amygdaloideae</taxon>
        <taxon>Maleae</taxon>
        <taxon>Malus</taxon>
    </lineage>
</organism>
<protein>
    <recommendedName>
        <fullName evidence="2">RNase H type-1 domain-containing protein</fullName>
    </recommendedName>
</protein>
<evidence type="ECO:0000256" key="1">
    <source>
        <dbReference type="SAM" id="MobiDB-lite"/>
    </source>
</evidence>
<dbReference type="AlphaFoldDB" id="A0A540LI01"/>
<dbReference type="InterPro" id="IPR012337">
    <property type="entry name" value="RNaseH-like_sf"/>
</dbReference>
<dbReference type="GO" id="GO:0004523">
    <property type="term" value="F:RNA-DNA hybrid ribonuclease activity"/>
    <property type="evidence" value="ECO:0007669"/>
    <property type="project" value="InterPro"/>
</dbReference>
<dbReference type="Pfam" id="PF04134">
    <property type="entry name" value="DCC1-like"/>
    <property type="match status" value="1"/>
</dbReference>
<dbReference type="PANTHER" id="PTHR33639:SF1">
    <property type="entry name" value="T23E23.25"/>
    <property type="match status" value="1"/>
</dbReference>
<dbReference type="InterPro" id="IPR036397">
    <property type="entry name" value="RNaseH_sf"/>
</dbReference>
<feature type="domain" description="RNase H type-1" evidence="2">
    <location>
        <begin position="226"/>
        <end position="357"/>
    </location>
</feature>